<protein>
    <submittedName>
        <fullName evidence="2">TIGR02300 family protein</fullName>
    </submittedName>
</protein>
<accession>A0A2K9MF00</accession>
<dbReference type="KEGG" id="paru:CYR75_07760"/>
<proteinExistence type="predicted"/>
<reference evidence="3" key="1">
    <citation type="submission" date="2017-12" db="EMBL/GenBank/DDBJ databases">
        <title>Genomic analysis of Paracoccus sp. CBA4604.</title>
        <authorList>
            <person name="Roh S.W."/>
            <person name="Kim J.Y."/>
            <person name="Kim J.S."/>
        </authorList>
    </citation>
    <scope>NUCLEOTIDE SEQUENCE [LARGE SCALE GENOMIC DNA]</scope>
    <source>
        <strain evidence="3">CBA4604</strain>
    </source>
</reference>
<gene>
    <name evidence="2" type="ORF">CYR75_07760</name>
</gene>
<name>A0A2K9MF00_9RHOB</name>
<feature type="region of interest" description="Disordered" evidence="1">
    <location>
        <begin position="50"/>
        <end position="106"/>
    </location>
</feature>
<sequence length="106" mass="11820">MPKEEWGTKRLCPHCGTRFYDLQNDPMTCPACEAQFTLDSLTSGRGRTIAAEKTSSKVVEPSDDLVDDELEEDDSAELDDDLLDDDDDDADVSLDEIADRTTEDED</sequence>
<feature type="compositionally biased region" description="Basic and acidic residues" evidence="1">
    <location>
        <begin position="97"/>
        <end position="106"/>
    </location>
</feature>
<dbReference type="EMBL" id="CP025583">
    <property type="protein sequence ID" value="AUM74174.1"/>
    <property type="molecule type" value="Genomic_DNA"/>
</dbReference>
<evidence type="ECO:0000313" key="2">
    <source>
        <dbReference type="EMBL" id="AUM74174.1"/>
    </source>
</evidence>
<dbReference type="Pfam" id="PF09538">
    <property type="entry name" value="FYDLN_acid"/>
    <property type="match status" value="1"/>
</dbReference>
<dbReference type="OrthoDB" id="9815689at2"/>
<dbReference type="RefSeq" id="WP_101499522.1">
    <property type="nucleotide sequence ID" value="NZ_CP025583.1"/>
</dbReference>
<dbReference type="Proteomes" id="UP000234882">
    <property type="component" value="Chromosome"/>
</dbReference>
<dbReference type="AlphaFoldDB" id="A0A2K9MF00"/>
<feature type="compositionally biased region" description="Acidic residues" evidence="1">
    <location>
        <begin position="61"/>
        <end position="96"/>
    </location>
</feature>
<evidence type="ECO:0000256" key="1">
    <source>
        <dbReference type="SAM" id="MobiDB-lite"/>
    </source>
</evidence>
<keyword evidence="3" id="KW-1185">Reference proteome</keyword>
<organism evidence="2 3">
    <name type="scientific">Paracoccus jeotgali</name>
    <dbReference type="NCBI Taxonomy" id="2065379"/>
    <lineage>
        <taxon>Bacteria</taxon>
        <taxon>Pseudomonadati</taxon>
        <taxon>Pseudomonadota</taxon>
        <taxon>Alphaproteobacteria</taxon>
        <taxon>Rhodobacterales</taxon>
        <taxon>Paracoccaceae</taxon>
        <taxon>Paracoccus</taxon>
    </lineage>
</organism>
<dbReference type="InterPro" id="IPR012644">
    <property type="entry name" value="CHP02300_FYDLN_acid"/>
</dbReference>
<evidence type="ECO:0000313" key="3">
    <source>
        <dbReference type="Proteomes" id="UP000234882"/>
    </source>
</evidence>